<comment type="caution">
    <text evidence="3">The sequence shown here is derived from an EMBL/GenBank/DDBJ whole genome shotgun (WGS) entry which is preliminary data.</text>
</comment>
<evidence type="ECO:0000313" key="3">
    <source>
        <dbReference type="EMBL" id="GGY04179.1"/>
    </source>
</evidence>
<dbReference type="EMBL" id="BMVU01000052">
    <property type="protein sequence ID" value="GGY04179.1"/>
    <property type="molecule type" value="Genomic_DNA"/>
</dbReference>
<keyword evidence="1" id="KW-0051">Antiviral defense</keyword>
<evidence type="ECO:0000256" key="1">
    <source>
        <dbReference type="ARBA" id="ARBA00023118"/>
    </source>
</evidence>
<dbReference type="InterPro" id="IPR010147">
    <property type="entry name" value="CRISPR-assoc_prot_CasD"/>
</dbReference>
<keyword evidence="4" id="KW-1185">Reference proteome</keyword>
<dbReference type="InterPro" id="IPR021124">
    <property type="entry name" value="CRISPR-assoc_prot_Cas5"/>
</dbReference>
<dbReference type="Pfam" id="PF09704">
    <property type="entry name" value="Cas_Cas5d"/>
    <property type="match status" value="1"/>
</dbReference>
<proteinExistence type="predicted"/>
<accession>A0A918NX71</accession>
<dbReference type="CDD" id="cd09645">
    <property type="entry name" value="Cas5_I-E"/>
    <property type="match status" value="1"/>
</dbReference>
<feature type="compositionally biased region" description="Polar residues" evidence="2">
    <location>
        <begin position="238"/>
        <end position="247"/>
    </location>
</feature>
<dbReference type="Gene3D" id="3.30.70.2660">
    <property type="match status" value="1"/>
</dbReference>
<dbReference type="RefSeq" id="WP_190194115.1">
    <property type="nucleotide sequence ID" value="NZ_BMVU01000052.1"/>
</dbReference>
<evidence type="ECO:0000313" key="4">
    <source>
        <dbReference type="Proteomes" id="UP000619244"/>
    </source>
</evidence>
<protein>
    <submittedName>
        <fullName evidence="3">Type I-E CRISPR-associated protein Cas5/CasD</fullName>
    </submittedName>
</protein>
<dbReference type="NCBIfam" id="TIGR01868">
    <property type="entry name" value="casD_Cas5e"/>
    <property type="match status" value="1"/>
</dbReference>
<dbReference type="GO" id="GO:0051607">
    <property type="term" value="P:defense response to virus"/>
    <property type="evidence" value="ECO:0007669"/>
    <property type="project" value="UniProtKB-KW"/>
</dbReference>
<dbReference type="NCBIfam" id="TIGR02593">
    <property type="entry name" value="CRISPR_cas5"/>
    <property type="match status" value="1"/>
</dbReference>
<reference evidence="3" key="1">
    <citation type="journal article" date="2014" name="Int. J. Syst. Evol. Microbiol.">
        <title>Complete genome sequence of Corynebacterium casei LMG S-19264T (=DSM 44701T), isolated from a smear-ripened cheese.</title>
        <authorList>
            <consortium name="US DOE Joint Genome Institute (JGI-PGF)"/>
            <person name="Walter F."/>
            <person name="Albersmeier A."/>
            <person name="Kalinowski J."/>
            <person name="Ruckert C."/>
        </authorList>
    </citation>
    <scope>NUCLEOTIDE SEQUENCE</scope>
    <source>
        <strain evidence="3">JCM 4790</strain>
    </source>
</reference>
<name>A0A918NX71_9ACTN</name>
<feature type="region of interest" description="Disordered" evidence="2">
    <location>
        <begin position="237"/>
        <end position="266"/>
    </location>
</feature>
<dbReference type="GO" id="GO:0003723">
    <property type="term" value="F:RNA binding"/>
    <property type="evidence" value="ECO:0007669"/>
    <property type="project" value="InterPro"/>
</dbReference>
<dbReference type="Proteomes" id="UP000619244">
    <property type="component" value="Unassembled WGS sequence"/>
</dbReference>
<dbReference type="AlphaFoldDB" id="A0A918NX71"/>
<organism evidence="3 4">
    <name type="scientific">Streptomyces minutiscleroticus</name>
    <dbReference type="NCBI Taxonomy" id="68238"/>
    <lineage>
        <taxon>Bacteria</taxon>
        <taxon>Bacillati</taxon>
        <taxon>Actinomycetota</taxon>
        <taxon>Actinomycetes</taxon>
        <taxon>Kitasatosporales</taxon>
        <taxon>Streptomycetaceae</taxon>
        <taxon>Streptomyces</taxon>
    </lineage>
</organism>
<reference evidence="3" key="2">
    <citation type="submission" date="2020-09" db="EMBL/GenBank/DDBJ databases">
        <authorList>
            <person name="Sun Q."/>
            <person name="Ohkuma M."/>
        </authorList>
    </citation>
    <scope>NUCLEOTIDE SEQUENCE</scope>
    <source>
        <strain evidence="3">JCM 4790</strain>
    </source>
</reference>
<gene>
    <name evidence="3" type="ORF">GCM10010358_67180</name>
</gene>
<dbReference type="GO" id="GO:0043571">
    <property type="term" value="P:maintenance of CRISPR repeat elements"/>
    <property type="evidence" value="ECO:0007669"/>
    <property type="project" value="InterPro"/>
</dbReference>
<sequence>MTGTDHAVLVLRLAAPLQSWGGPSRYNRRETRPQPTKSGVLGLLAAAEGRDREASLTDLVGLQLGVRVDQPGTLLRDYHTYSDYRGLPLLSAKTNAKGQQTRTSPAKYTGVTQRFYLQDAVFLAALRGPKTLVASLEEAVRNPVFPLSLGRRSCPPTGPVSLGLRSDTRLEDALGEVPWQAGSHRRRQVQGAAVSLEATVEDPAGDQLAVDVPDTYDLKTGTRFARRAVRHLWVTVPTGRTQPNHPATDTAPAGQSDHDPFALLGW</sequence>
<dbReference type="InterPro" id="IPR013422">
    <property type="entry name" value="CRISPR-assoc_prot_Cas5_N"/>
</dbReference>
<evidence type="ECO:0000256" key="2">
    <source>
        <dbReference type="SAM" id="MobiDB-lite"/>
    </source>
</evidence>